<name>A0A2G5UFE8_9PELO</name>
<dbReference type="EMBL" id="PDUG01000003">
    <property type="protein sequence ID" value="PIC38264.1"/>
    <property type="molecule type" value="Genomic_DNA"/>
</dbReference>
<protein>
    <submittedName>
        <fullName evidence="1">Uncharacterized protein</fullName>
    </submittedName>
</protein>
<dbReference type="AlphaFoldDB" id="A0A2G5UFE8"/>
<dbReference type="Proteomes" id="UP000230233">
    <property type="component" value="Chromosome III"/>
</dbReference>
<evidence type="ECO:0000313" key="1">
    <source>
        <dbReference type="EMBL" id="PIC38264.1"/>
    </source>
</evidence>
<accession>A0A2G5UFE8</accession>
<gene>
    <name evidence="1" type="primary">Cnig_chr_III.g10328</name>
    <name evidence="1" type="ORF">B9Z55_010328</name>
</gene>
<sequence>MYYGSFHEAYTVLHKKCFNLLFVLEHMFNTCLFVRKWQHKKKTNHFNKIFKAIEVTQKLETGKNPKNTFLQFHKKMILEVLKLCGILLIQIINP</sequence>
<proteinExistence type="predicted"/>
<keyword evidence="2" id="KW-1185">Reference proteome</keyword>
<reference evidence="2" key="1">
    <citation type="submission" date="2017-10" db="EMBL/GenBank/DDBJ databases">
        <title>Rapid genome shrinkage in a self-fertile nematode reveals novel sperm competition proteins.</title>
        <authorList>
            <person name="Yin D."/>
            <person name="Schwarz E.M."/>
            <person name="Thomas C.G."/>
            <person name="Felde R.L."/>
            <person name="Korf I.F."/>
            <person name="Cutter A.D."/>
            <person name="Schartner C.M."/>
            <person name="Ralston E.J."/>
            <person name="Meyer B.J."/>
            <person name="Haag E.S."/>
        </authorList>
    </citation>
    <scope>NUCLEOTIDE SEQUENCE [LARGE SCALE GENOMIC DNA]</scope>
    <source>
        <strain evidence="2">JU1422</strain>
    </source>
</reference>
<organism evidence="1 2">
    <name type="scientific">Caenorhabditis nigoni</name>
    <dbReference type="NCBI Taxonomy" id="1611254"/>
    <lineage>
        <taxon>Eukaryota</taxon>
        <taxon>Metazoa</taxon>
        <taxon>Ecdysozoa</taxon>
        <taxon>Nematoda</taxon>
        <taxon>Chromadorea</taxon>
        <taxon>Rhabditida</taxon>
        <taxon>Rhabditina</taxon>
        <taxon>Rhabditomorpha</taxon>
        <taxon>Rhabditoidea</taxon>
        <taxon>Rhabditidae</taxon>
        <taxon>Peloderinae</taxon>
        <taxon>Caenorhabditis</taxon>
    </lineage>
</organism>
<evidence type="ECO:0000313" key="2">
    <source>
        <dbReference type="Proteomes" id="UP000230233"/>
    </source>
</evidence>
<comment type="caution">
    <text evidence="1">The sequence shown here is derived from an EMBL/GenBank/DDBJ whole genome shotgun (WGS) entry which is preliminary data.</text>
</comment>